<keyword evidence="3" id="KW-1185">Reference proteome</keyword>
<evidence type="ECO:0000313" key="2">
    <source>
        <dbReference type="EMBL" id="CAG9931749.1"/>
    </source>
</evidence>
<organism evidence="2 3">
    <name type="scientific">Candidatus Nitrotoga arctica</name>
    <dbReference type="NCBI Taxonomy" id="453162"/>
    <lineage>
        <taxon>Bacteria</taxon>
        <taxon>Pseudomonadati</taxon>
        <taxon>Pseudomonadota</taxon>
        <taxon>Betaproteobacteria</taxon>
        <taxon>Nitrosomonadales</taxon>
        <taxon>Gallionellaceae</taxon>
        <taxon>Candidatus Nitrotoga</taxon>
    </lineage>
</organism>
<evidence type="ECO:0000313" key="3">
    <source>
        <dbReference type="Proteomes" id="UP000839052"/>
    </source>
</evidence>
<gene>
    <name evidence="2" type="ORF">NTG6680_0496</name>
</gene>
<proteinExistence type="predicted"/>
<protein>
    <recommendedName>
        <fullName evidence="1">Transposase IS110-like N-terminal domain-containing protein</fullName>
    </recommendedName>
</protein>
<dbReference type="Pfam" id="PF01548">
    <property type="entry name" value="DEDD_Tnp_IS110"/>
    <property type="match status" value="1"/>
</dbReference>
<dbReference type="PANTHER" id="PTHR33055">
    <property type="entry name" value="TRANSPOSASE FOR INSERTION SEQUENCE ELEMENT IS1111A"/>
    <property type="match status" value="1"/>
</dbReference>
<evidence type="ECO:0000259" key="1">
    <source>
        <dbReference type="Pfam" id="PF01548"/>
    </source>
</evidence>
<dbReference type="InterPro" id="IPR002525">
    <property type="entry name" value="Transp_IS110-like_N"/>
</dbReference>
<feature type="domain" description="Transposase IS110-like N-terminal" evidence="1">
    <location>
        <begin position="27"/>
        <end position="151"/>
    </location>
</feature>
<dbReference type="EMBL" id="OU912926">
    <property type="protein sequence ID" value="CAG9931749.1"/>
    <property type="molecule type" value="Genomic_DNA"/>
</dbReference>
<reference evidence="2 3" key="1">
    <citation type="submission" date="2021-10" db="EMBL/GenBank/DDBJ databases">
        <authorList>
            <person name="Koch H."/>
        </authorList>
    </citation>
    <scope>NUCLEOTIDE SEQUENCE [LARGE SCALE GENOMIC DNA]</scope>
    <source>
        <strain evidence="2">6680</strain>
    </source>
</reference>
<dbReference type="PANTHER" id="PTHR33055:SF13">
    <property type="entry name" value="TRANSPOSASE"/>
    <property type="match status" value="1"/>
</dbReference>
<accession>A0ABM8YWA0</accession>
<dbReference type="Proteomes" id="UP000839052">
    <property type="component" value="Chromosome"/>
</dbReference>
<sequence>MAQRNRTLNLRPAKSRAALTITHPNAAGIDIGSASHFVDVPPGRDDESVREFPSFTVDLNALANWLKACGVNKVAMESTGVYWIPLFELLESRGFTVLLANARHVKNVSGRKSDVLNCRWLQQLMTYGLLSGAFRPAEMVCALRALWRSEQAA</sequence>
<name>A0ABM8YWA0_9PROT</name>
<dbReference type="InterPro" id="IPR047650">
    <property type="entry name" value="Transpos_IS110"/>
</dbReference>